<proteinExistence type="predicted"/>
<dbReference type="Proteomes" id="UP000054820">
    <property type="component" value="Unassembled WGS sequence"/>
</dbReference>
<evidence type="ECO:0000256" key="4">
    <source>
        <dbReference type="ARBA" id="ARBA00022989"/>
    </source>
</evidence>
<reference evidence="8 10" key="1">
    <citation type="submission" date="2015-11" db="EMBL/GenBank/DDBJ databases">
        <title>Genomic analysis of 38 Legionella species identifies large and diverse effector repertoires.</title>
        <authorList>
            <person name="Burstein D."/>
            <person name="Amaro F."/>
            <person name="Zusman T."/>
            <person name="Lifshitz Z."/>
            <person name="Cohen O."/>
            <person name="Gilbert J.A."/>
            <person name="Pupko T."/>
            <person name="Shuman H.A."/>
            <person name="Segal G."/>
        </authorList>
    </citation>
    <scope>NUCLEOTIDE SEQUENCE [LARGE SCALE GENOMIC DNA]</scope>
    <source>
        <strain evidence="8 10">SC-18-C9</strain>
    </source>
</reference>
<dbReference type="PANTHER" id="PTHR33406">
    <property type="entry name" value="MEMBRANE PROTEIN MJ1562-RELATED"/>
    <property type="match status" value="1"/>
</dbReference>
<evidence type="ECO:0000256" key="5">
    <source>
        <dbReference type="ARBA" id="ARBA00023136"/>
    </source>
</evidence>
<keyword evidence="5 6" id="KW-0472">Membrane</keyword>
<feature type="transmembrane region" description="Helical" evidence="6">
    <location>
        <begin position="207"/>
        <end position="224"/>
    </location>
</feature>
<dbReference type="EMBL" id="UGOY01000001">
    <property type="protein sequence ID" value="STY22716.1"/>
    <property type="molecule type" value="Genomic_DNA"/>
</dbReference>
<keyword evidence="10" id="KW-1185">Reference proteome</keyword>
<dbReference type="AlphaFoldDB" id="A0A378L7B1"/>
<evidence type="ECO:0000256" key="1">
    <source>
        <dbReference type="ARBA" id="ARBA00004651"/>
    </source>
</evidence>
<feature type="transmembrane region" description="Helical" evidence="6">
    <location>
        <begin position="365"/>
        <end position="384"/>
    </location>
</feature>
<gene>
    <name evidence="9" type="primary">ydgH</name>
    <name evidence="8" type="synonym">ydfJ</name>
    <name evidence="8" type="ORF">Lstg_1786</name>
    <name evidence="9" type="ORF">NCTC11991_01306</name>
</gene>
<name>A0A378L7B1_9GAMM</name>
<dbReference type="EMBL" id="LNYZ01000013">
    <property type="protein sequence ID" value="KTD77429.1"/>
    <property type="molecule type" value="Genomic_DNA"/>
</dbReference>
<feature type="transmembrane region" description="Helical" evidence="6">
    <location>
        <begin position="668"/>
        <end position="690"/>
    </location>
</feature>
<dbReference type="Proteomes" id="UP000255110">
    <property type="component" value="Unassembled WGS sequence"/>
</dbReference>
<reference evidence="9 11" key="2">
    <citation type="submission" date="2018-06" db="EMBL/GenBank/DDBJ databases">
        <authorList>
            <consortium name="Pathogen Informatics"/>
            <person name="Doyle S."/>
        </authorList>
    </citation>
    <scope>NUCLEOTIDE SEQUENCE [LARGE SCALE GENOMIC DNA]</scope>
    <source>
        <strain evidence="9 11">NCTC11991</strain>
    </source>
</reference>
<dbReference type="Gene3D" id="1.20.1640.10">
    <property type="entry name" value="Multidrug efflux transporter AcrB transmembrane domain"/>
    <property type="match status" value="2"/>
</dbReference>
<feature type="transmembrane region" description="Helical" evidence="6">
    <location>
        <begin position="552"/>
        <end position="572"/>
    </location>
</feature>
<keyword evidence="4 6" id="KW-1133">Transmembrane helix</keyword>
<feature type="transmembrane region" description="Helical" evidence="6">
    <location>
        <begin position="281"/>
        <end position="305"/>
    </location>
</feature>
<feature type="transmembrane region" description="Helical" evidence="6">
    <location>
        <begin position="619"/>
        <end position="642"/>
    </location>
</feature>
<evidence type="ECO:0000256" key="6">
    <source>
        <dbReference type="SAM" id="Phobius"/>
    </source>
</evidence>
<dbReference type="InterPro" id="IPR000731">
    <property type="entry name" value="SSD"/>
</dbReference>
<evidence type="ECO:0000313" key="11">
    <source>
        <dbReference type="Proteomes" id="UP000255110"/>
    </source>
</evidence>
<evidence type="ECO:0000259" key="7">
    <source>
        <dbReference type="PROSITE" id="PS50156"/>
    </source>
</evidence>
<keyword evidence="3 6" id="KW-0812">Transmembrane</keyword>
<dbReference type="PROSITE" id="PS50156">
    <property type="entry name" value="SSD"/>
    <property type="match status" value="1"/>
</dbReference>
<feature type="transmembrane region" description="Helical" evidence="6">
    <location>
        <begin position="579"/>
        <end position="599"/>
    </location>
</feature>
<feature type="transmembrane region" description="Helical" evidence="6">
    <location>
        <begin position="21"/>
        <end position="40"/>
    </location>
</feature>
<dbReference type="InterPro" id="IPR050545">
    <property type="entry name" value="Mycobact_MmpL"/>
</dbReference>
<feature type="transmembrane region" description="Helical" evidence="6">
    <location>
        <begin position="230"/>
        <end position="254"/>
    </location>
</feature>
<dbReference type="RefSeq" id="WP_058477335.1">
    <property type="nucleotide sequence ID" value="NZ_CAAAIO010000040.1"/>
</dbReference>
<feature type="transmembrane region" description="Helical" evidence="6">
    <location>
        <begin position="696"/>
        <end position="721"/>
    </location>
</feature>
<dbReference type="Pfam" id="PF03176">
    <property type="entry name" value="MMPL"/>
    <property type="match status" value="2"/>
</dbReference>
<evidence type="ECO:0000313" key="8">
    <source>
        <dbReference type="EMBL" id="KTD77429.1"/>
    </source>
</evidence>
<dbReference type="InterPro" id="IPR004869">
    <property type="entry name" value="MMPL_dom"/>
</dbReference>
<evidence type="ECO:0000256" key="2">
    <source>
        <dbReference type="ARBA" id="ARBA00022475"/>
    </source>
</evidence>
<feature type="domain" description="SSD" evidence="7">
    <location>
        <begin position="221"/>
        <end position="332"/>
    </location>
</feature>
<dbReference type="PANTHER" id="PTHR33406:SF13">
    <property type="entry name" value="MEMBRANE PROTEIN YDFJ"/>
    <property type="match status" value="1"/>
</dbReference>
<keyword evidence="2" id="KW-1003">Cell membrane</keyword>
<feature type="transmembrane region" description="Helical" evidence="6">
    <location>
        <begin position="183"/>
        <end position="202"/>
    </location>
</feature>
<sequence>MQKKALSYRLGRFINKLRWPIIGFWLLVILLCIPFLPHIITPFKTTGFIDESSASAKAEQYMDKKLGYNDKNKFLIMFHSSNLSATEPLFKEKIKKSLSDLKDFPIKHEIIYPDDKNQISKDKHTAYVAVIFKTNKPLSDELLKQFKQSIKKPSHMTILFGGEPLFVQNVNKQTQTDLYKADFVATPVAIITLILVFGSVVAATLPIILGGGCAIIILTTLYFFGHLFTLSIFTINIALLLGLCLCLDYSLFFISRFRDELKNGLNIEEAIATTQETAGKAIFFSGLAVFVSLSALFLFPVNILFSVAVGGLAAVFFAVLISTIFLPAILAVLKSKINFLSVRIFRNKNHYSYWRWLAERVVHHPYLFFFPILIFLLVLGYPFLTAQFGISDYRIFPEKSEHRAFYDMYAKKFQIEQLNPVVLVIESPSSSILSRHNLSKIYDLVHKLKQNPLVKEVNGIISSKSDLKKGQYYTLYHLNKKLLDIRVKQLLETTTTKHMAIISVISKYPVNSEETKKLVNELHHIKLGSGLKVQLTGIAASNIDVLHSIYRVLPYAILWIIVFSYLILLLLLRSLFLPLKAILMTLLSLSASYGALVFVFQQGYFSKILNFQPQEMLDISLLVIIFCALFGFSMDYEVFLLTRIKEAHQLTKDNNNSIIFGIEKSSRIITSAALIVIVICCSFLIADVLMVKAFGLGIAVAIFVDAFLIRSFLVPATMALFKNWVWYLPKWLDRLLPKL</sequence>
<protein>
    <submittedName>
        <fullName evidence="8">Membrane protein YdfJ</fullName>
    </submittedName>
    <submittedName>
        <fullName evidence="9">Membrane protein ydgH</fullName>
    </submittedName>
</protein>
<organism evidence="9 11">
    <name type="scientific">Legionella steigerwaltii</name>
    <dbReference type="NCBI Taxonomy" id="460"/>
    <lineage>
        <taxon>Bacteria</taxon>
        <taxon>Pseudomonadati</taxon>
        <taxon>Pseudomonadota</taxon>
        <taxon>Gammaproteobacteria</taxon>
        <taxon>Legionellales</taxon>
        <taxon>Legionellaceae</taxon>
        <taxon>Legionella</taxon>
    </lineage>
</organism>
<evidence type="ECO:0000313" key="10">
    <source>
        <dbReference type="Proteomes" id="UP000054820"/>
    </source>
</evidence>
<dbReference type="OrthoDB" id="7051771at2"/>
<evidence type="ECO:0000256" key="3">
    <source>
        <dbReference type="ARBA" id="ARBA00022692"/>
    </source>
</evidence>
<accession>A0A378L7B1</accession>
<feature type="transmembrane region" description="Helical" evidence="6">
    <location>
        <begin position="311"/>
        <end position="333"/>
    </location>
</feature>
<dbReference type="GO" id="GO:0005886">
    <property type="term" value="C:plasma membrane"/>
    <property type="evidence" value="ECO:0007669"/>
    <property type="project" value="UniProtKB-SubCell"/>
</dbReference>
<dbReference type="STRING" id="460.Lstg_1786"/>
<evidence type="ECO:0000313" key="9">
    <source>
        <dbReference type="EMBL" id="STY22716.1"/>
    </source>
</evidence>
<comment type="subcellular location">
    <subcellularLocation>
        <location evidence="1">Cell membrane</location>
        <topology evidence="1">Multi-pass membrane protein</topology>
    </subcellularLocation>
</comment>
<dbReference type="SUPFAM" id="SSF82866">
    <property type="entry name" value="Multidrug efflux transporter AcrB transmembrane domain"/>
    <property type="match status" value="2"/>
</dbReference>